<accession>A0AAV3PCB0</accession>
<dbReference type="AlphaFoldDB" id="A0AAV3PCB0"/>
<sequence length="191" mass="20894">MQGESVPGEIDQSSGTDGWKDDIDAFCNKYGFYQDDVNTIECGKLIENPVSEGKGKECTRSSSTRANANNSGIKEHGREGNLFSLLLSSPLALGSREPMIGLIEVERSDWKKISINQILRLAGKCFIDQKTSNEPVNDTNGVADDKMSTDDKQDVELVLHLLDAAEKISKKQFDEASNLIATHGRDSLASK</sequence>
<dbReference type="EMBL" id="BAABME010016901">
    <property type="protein sequence ID" value="GAA0147920.1"/>
    <property type="molecule type" value="Genomic_DNA"/>
</dbReference>
<evidence type="ECO:0000313" key="3">
    <source>
        <dbReference type="Proteomes" id="UP001454036"/>
    </source>
</evidence>
<reference evidence="2 3" key="1">
    <citation type="submission" date="2024-01" db="EMBL/GenBank/DDBJ databases">
        <title>The complete chloroplast genome sequence of Lithospermum erythrorhizon: insights into the phylogenetic relationship among Boraginaceae species and the maternal lineages of purple gromwells.</title>
        <authorList>
            <person name="Okada T."/>
            <person name="Watanabe K."/>
        </authorList>
    </citation>
    <scope>NUCLEOTIDE SEQUENCE [LARGE SCALE GENOMIC DNA]</scope>
</reference>
<evidence type="ECO:0000313" key="2">
    <source>
        <dbReference type="EMBL" id="GAA0147920.1"/>
    </source>
</evidence>
<keyword evidence="3" id="KW-1185">Reference proteome</keyword>
<feature type="compositionally biased region" description="Low complexity" evidence="1">
    <location>
        <begin position="60"/>
        <end position="71"/>
    </location>
</feature>
<comment type="caution">
    <text evidence="2">The sequence shown here is derived from an EMBL/GenBank/DDBJ whole genome shotgun (WGS) entry which is preliminary data.</text>
</comment>
<proteinExistence type="predicted"/>
<protein>
    <submittedName>
        <fullName evidence="2">Uncharacterized protein</fullName>
    </submittedName>
</protein>
<feature type="region of interest" description="Disordered" evidence="1">
    <location>
        <begin position="52"/>
        <end position="73"/>
    </location>
</feature>
<gene>
    <name evidence="2" type="ORF">LIER_36612</name>
</gene>
<organism evidence="2 3">
    <name type="scientific">Lithospermum erythrorhizon</name>
    <name type="common">Purple gromwell</name>
    <name type="synonym">Lithospermum officinale var. erythrorhizon</name>
    <dbReference type="NCBI Taxonomy" id="34254"/>
    <lineage>
        <taxon>Eukaryota</taxon>
        <taxon>Viridiplantae</taxon>
        <taxon>Streptophyta</taxon>
        <taxon>Embryophyta</taxon>
        <taxon>Tracheophyta</taxon>
        <taxon>Spermatophyta</taxon>
        <taxon>Magnoliopsida</taxon>
        <taxon>eudicotyledons</taxon>
        <taxon>Gunneridae</taxon>
        <taxon>Pentapetalae</taxon>
        <taxon>asterids</taxon>
        <taxon>lamiids</taxon>
        <taxon>Boraginales</taxon>
        <taxon>Boraginaceae</taxon>
        <taxon>Boraginoideae</taxon>
        <taxon>Lithospermeae</taxon>
        <taxon>Lithospermum</taxon>
    </lineage>
</organism>
<dbReference type="Proteomes" id="UP001454036">
    <property type="component" value="Unassembled WGS sequence"/>
</dbReference>
<name>A0AAV3PCB0_LITER</name>
<evidence type="ECO:0000256" key="1">
    <source>
        <dbReference type="SAM" id="MobiDB-lite"/>
    </source>
</evidence>